<keyword evidence="2" id="KW-0472">Membrane</keyword>
<feature type="compositionally biased region" description="Gly residues" evidence="1">
    <location>
        <begin position="463"/>
        <end position="477"/>
    </location>
</feature>
<feature type="signal peptide" evidence="3">
    <location>
        <begin position="1"/>
        <end position="22"/>
    </location>
</feature>
<name>A0A238UC84_9FLAO</name>
<feature type="transmembrane region" description="Helical" evidence="2">
    <location>
        <begin position="291"/>
        <end position="310"/>
    </location>
</feature>
<dbReference type="KEGG" id="tje:TJEJU_2399"/>
<gene>
    <name evidence="5" type="ORF">TJEJU_2399</name>
</gene>
<dbReference type="PANTHER" id="PTHR30373:SF2">
    <property type="entry name" value="UPF0603 PROTEIN YGCG"/>
    <property type="match status" value="1"/>
</dbReference>
<feature type="transmembrane region" description="Helical" evidence="2">
    <location>
        <begin position="240"/>
        <end position="261"/>
    </location>
</feature>
<evidence type="ECO:0000313" key="6">
    <source>
        <dbReference type="Proteomes" id="UP000215214"/>
    </source>
</evidence>
<keyword evidence="2" id="KW-1133">Transmembrane helix</keyword>
<keyword evidence="2" id="KW-0812">Transmembrane</keyword>
<dbReference type="InterPro" id="IPR007621">
    <property type="entry name" value="TPM_dom"/>
</dbReference>
<sequence length="477" mass="54020">MKANFKLLWCFCFILFYGVINANNLFHFYEQDSIVAQQIPPSTFISPKYENISIYKVDNVPDPKKGSSNGFVSDPNNYINPSEEYKINSILWGLEENSTAQVAVVILKSIGNEVPKDFAVKLFEKWGIGQADKDNGLLILTVIDQRRTEFEVGYGLEPVLTDLICHRIGTDEIVPNFKKGEFGLGLISASNKVKQIIEDPKNIEEVYSQNISYPEKRNSSLSSVYDQYLDSKEPSPYKTFLTFLPLLIMVLVYASLNGVLFQRMKEKIKIIDNSKEDYYDKYNELKGTTKGAIGCLSLILGLFFPIYAYFRYATRRKKLKEYRYAPRFSRVNGQKMELLNAWAENKFLKEGEILEEKLDAAEYDVWVTEDESDVMVLEYEGSSRKYSDCHACGYKTYGRSSTRIIRSATYERTGKKEEIYLCRNCHYTDSVIITIPKKIKPQSTSSYSSGGSSWSSSSSSSSWGGGSSGGGGAGVSW</sequence>
<organism evidence="5 6">
    <name type="scientific">Tenacibaculum jejuense</name>
    <dbReference type="NCBI Taxonomy" id="584609"/>
    <lineage>
        <taxon>Bacteria</taxon>
        <taxon>Pseudomonadati</taxon>
        <taxon>Bacteroidota</taxon>
        <taxon>Flavobacteriia</taxon>
        <taxon>Flavobacteriales</taxon>
        <taxon>Flavobacteriaceae</taxon>
        <taxon>Tenacibaculum</taxon>
    </lineage>
</organism>
<evidence type="ECO:0000313" key="5">
    <source>
        <dbReference type="EMBL" id="SNR16084.1"/>
    </source>
</evidence>
<feature type="domain" description="TPM" evidence="4">
    <location>
        <begin position="72"/>
        <end position="195"/>
    </location>
</feature>
<accession>A0A238UC84</accession>
<keyword evidence="6" id="KW-1185">Reference proteome</keyword>
<evidence type="ECO:0000256" key="2">
    <source>
        <dbReference type="SAM" id="Phobius"/>
    </source>
</evidence>
<protein>
    <recommendedName>
        <fullName evidence="4">TPM domain-containing protein</fullName>
    </recommendedName>
</protein>
<keyword evidence="3" id="KW-0732">Signal</keyword>
<dbReference type="EMBL" id="LT899436">
    <property type="protein sequence ID" value="SNR16084.1"/>
    <property type="molecule type" value="Genomic_DNA"/>
</dbReference>
<feature type="region of interest" description="Disordered" evidence="1">
    <location>
        <begin position="441"/>
        <end position="477"/>
    </location>
</feature>
<dbReference type="RefSeq" id="WP_095072365.1">
    <property type="nucleotide sequence ID" value="NZ_LT899436.1"/>
</dbReference>
<reference evidence="5 6" key="1">
    <citation type="submission" date="2017-07" db="EMBL/GenBank/DDBJ databases">
        <authorList>
            <person name="Sun Z.S."/>
            <person name="Albrecht U."/>
            <person name="Echele G."/>
            <person name="Lee C.C."/>
        </authorList>
    </citation>
    <scope>NUCLEOTIDE SEQUENCE [LARGE SCALE GENOMIC DNA]</scope>
    <source>
        <strain evidence="6">type strain: KCTC 22618</strain>
    </source>
</reference>
<feature type="compositionally biased region" description="Low complexity" evidence="1">
    <location>
        <begin position="443"/>
        <end position="462"/>
    </location>
</feature>
<dbReference type="Pfam" id="PF04536">
    <property type="entry name" value="TPM_phosphatase"/>
    <property type="match status" value="1"/>
</dbReference>
<feature type="chain" id="PRO_5012579402" description="TPM domain-containing protein" evidence="3">
    <location>
        <begin position="23"/>
        <end position="477"/>
    </location>
</feature>
<proteinExistence type="predicted"/>
<evidence type="ECO:0000259" key="4">
    <source>
        <dbReference type="Pfam" id="PF04536"/>
    </source>
</evidence>
<dbReference type="PANTHER" id="PTHR30373">
    <property type="entry name" value="UPF0603 PROTEIN YGCG"/>
    <property type="match status" value="1"/>
</dbReference>
<dbReference type="Proteomes" id="UP000215214">
    <property type="component" value="Chromosome TJEJU"/>
</dbReference>
<evidence type="ECO:0000256" key="1">
    <source>
        <dbReference type="SAM" id="MobiDB-lite"/>
    </source>
</evidence>
<dbReference type="AlphaFoldDB" id="A0A238UC84"/>
<dbReference type="OrthoDB" id="9810918at2"/>
<evidence type="ECO:0000256" key="3">
    <source>
        <dbReference type="SAM" id="SignalP"/>
    </source>
</evidence>
<dbReference type="Gene3D" id="3.10.310.50">
    <property type="match status" value="1"/>
</dbReference>